<dbReference type="PANTHER" id="PTHR45947">
    <property type="entry name" value="SULFOQUINOVOSYL TRANSFERASE SQD2"/>
    <property type="match status" value="1"/>
</dbReference>
<reference evidence="3 4" key="1">
    <citation type="submission" date="2019-11" db="EMBL/GenBank/DDBJ databases">
        <title>Terrilactibacillus tamarindus sp. nov. BCM23-1 isolated from bark of Tamarindus indica.</title>
        <authorList>
            <person name="Kingkaew E."/>
            <person name="Tanasupawat S."/>
        </authorList>
    </citation>
    <scope>NUCLEOTIDE SEQUENCE [LARGE SCALE GENOMIC DNA]</scope>
    <source>
        <strain evidence="3 4">BCM23-1</strain>
    </source>
</reference>
<dbReference type="Pfam" id="PF13439">
    <property type="entry name" value="Glyco_transf_4"/>
    <property type="match status" value="1"/>
</dbReference>
<dbReference type="AlphaFoldDB" id="A0A6N8CSH9"/>
<dbReference type="Gene3D" id="3.40.50.2000">
    <property type="entry name" value="Glycogen Phosphorylase B"/>
    <property type="match status" value="2"/>
</dbReference>
<dbReference type="Proteomes" id="UP000440978">
    <property type="component" value="Unassembled WGS sequence"/>
</dbReference>
<name>A0A6N8CSH9_9BACI</name>
<keyword evidence="4" id="KW-1185">Reference proteome</keyword>
<dbReference type="OrthoDB" id="9787617at2"/>
<keyword evidence="3" id="KW-0808">Transferase</keyword>
<dbReference type="EMBL" id="WNHB01000013">
    <property type="protein sequence ID" value="MTT32157.1"/>
    <property type="molecule type" value="Genomic_DNA"/>
</dbReference>
<dbReference type="PANTHER" id="PTHR45947:SF3">
    <property type="entry name" value="SULFOQUINOVOSYL TRANSFERASE SQD2"/>
    <property type="match status" value="1"/>
</dbReference>
<organism evidence="3 4">
    <name type="scientific">Terrilactibacillus tamarindi</name>
    <dbReference type="NCBI Taxonomy" id="2599694"/>
    <lineage>
        <taxon>Bacteria</taxon>
        <taxon>Bacillati</taxon>
        <taxon>Bacillota</taxon>
        <taxon>Bacilli</taxon>
        <taxon>Bacillales</taxon>
        <taxon>Bacillaceae</taxon>
        <taxon>Terrilactibacillus</taxon>
    </lineage>
</organism>
<dbReference type="GO" id="GO:0016757">
    <property type="term" value="F:glycosyltransferase activity"/>
    <property type="evidence" value="ECO:0007669"/>
    <property type="project" value="InterPro"/>
</dbReference>
<evidence type="ECO:0000313" key="3">
    <source>
        <dbReference type="EMBL" id="MTT32157.1"/>
    </source>
</evidence>
<dbReference type="SUPFAM" id="SSF53756">
    <property type="entry name" value="UDP-Glycosyltransferase/glycogen phosphorylase"/>
    <property type="match status" value="1"/>
</dbReference>
<proteinExistence type="predicted"/>
<feature type="domain" description="Glycosyl transferase family 1" evidence="1">
    <location>
        <begin position="182"/>
        <end position="325"/>
    </location>
</feature>
<dbReference type="InterPro" id="IPR028098">
    <property type="entry name" value="Glyco_trans_4-like_N"/>
</dbReference>
<dbReference type="InterPro" id="IPR001296">
    <property type="entry name" value="Glyco_trans_1"/>
</dbReference>
<evidence type="ECO:0000313" key="4">
    <source>
        <dbReference type="Proteomes" id="UP000440978"/>
    </source>
</evidence>
<accession>A0A6N8CSH9</accession>
<feature type="domain" description="Glycosyltransferase subfamily 4-like N-terminal" evidence="2">
    <location>
        <begin position="9"/>
        <end position="171"/>
    </location>
</feature>
<protein>
    <submittedName>
        <fullName evidence="3">Glycosyltransferase</fullName>
    </submittedName>
</protein>
<evidence type="ECO:0000259" key="1">
    <source>
        <dbReference type="Pfam" id="PF00534"/>
    </source>
</evidence>
<comment type="caution">
    <text evidence="3">The sequence shown here is derived from an EMBL/GenBank/DDBJ whole genome shotgun (WGS) entry which is preliminary data.</text>
</comment>
<sequence>MHIGEYVNGGVNTYINEVLKYQTKKDDTCQIYVYASKKKSDKVYNESTKINTVYYKYSRSMFHLVKMIFYFRKKIKILKPDIIHIHSTFAGFFVRCALFTIRSKSKVIYCSHGWSFLMDTSNFKKKIYIICEKILSLCTDKIINISIYEHNQACKVKLPTKKMLLINNGISEKKLDNNKKSNASIKMQSKKIKVLFVGRLDKQKGIDILLKFVMKYKNQNFHFYIIGNSVLDNQYIEFPSNTSYLGKIDNSYIDDYYQASDVVIIPSRWEGFGLVAIEAMKNKKAIIVSNRGALPELVNNDNGFVFDIDNIQSLENIFNNLEKKELQNKGANGYQYFIDNYTSNEMNKKIYRLYNKLLNREGYN</sequence>
<evidence type="ECO:0000259" key="2">
    <source>
        <dbReference type="Pfam" id="PF13439"/>
    </source>
</evidence>
<dbReference type="InterPro" id="IPR050194">
    <property type="entry name" value="Glycosyltransferase_grp1"/>
</dbReference>
<dbReference type="Pfam" id="PF00534">
    <property type="entry name" value="Glycos_transf_1"/>
    <property type="match status" value="1"/>
</dbReference>
<gene>
    <name evidence="3" type="ORF">GMB86_09065</name>
</gene>